<evidence type="ECO:0000313" key="3">
    <source>
        <dbReference type="Proteomes" id="UP001273166"/>
    </source>
</evidence>
<evidence type="ECO:0000313" key="2">
    <source>
        <dbReference type="EMBL" id="KAK3307831.1"/>
    </source>
</evidence>
<organism evidence="2 3">
    <name type="scientific">Chaetomium strumarium</name>
    <dbReference type="NCBI Taxonomy" id="1170767"/>
    <lineage>
        <taxon>Eukaryota</taxon>
        <taxon>Fungi</taxon>
        <taxon>Dikarya</taxon>
        <taxon>Ascomycota</taxon>
        <taxon>Pezizomycotina</taxon>
        <taxon>Sordariomycetes</taxon>
        <taxon>Sordariomycetidae</taxon>
        <taxon>Sordariales</taxon>
        <taxon>Chaetomiaceae</taxon>
        <taxon>Chaetomium</taxon>
    </lineage>
</organism>
<dbReference type="GeneID" id="87883393"/>
<keyword evidence="3" id="KW-1185">Reference proteome</keyword>
<evidence type="ECO:0000256" key="1">
    <source>
        <dbReference type="SAM" id="MobiDB-lite"/>
    </source>
</evidence>
<feature type="region of interest" description="Disordered" evidence="1">
    <location>
        <begin position="313"/>
        <end position="377"/>
    </location>
</feature>
<dbReference type="AlphaFoldDB" id="A0AAJ0M3M3"/>
<accession>A0AAJ0M3M3</accession>
<dbReference type="Proteomes" id="UP001273166">
    <property type="component" value="Unassembled WGS sequence"/>
</dbReference>
<comment type="caution">
    <text evidence="2">The sequence shown here is derived from an EMBL/GenBank/DDBJ whole genome shotgun (WGS) entry which is preliminary data.</text>
</comment>
<dbReference type="RefSeq" id="XP_062723611.1">
    <property type="nucleotide sequence ID" value="XM_062864564.1"/>
</dbReference>
<name>A0AAJ0M3M3_9PEZI</name>
<feature type="compositionally biased region" description="Basic and acidic residues" evidence="1">
    <location>
        <begin position="332"/>
        <end position="346"/>
    </location>
</feature>
<sequence>MSNVHDNDVLDLELLDPSKDFSFPLYTDPAADPDFEDGRLRYQYEVLPGSVPIYHKEDTDSTLSVQRLLWADGWLDKDQKPSKEATLVVLKFVFLSTPSSESETKLQSVTAALRFLDPRGDDPEVVAWAPFHETERFNRVVAHHETANKTGQAIDVGYEGSKVTLEHSSEGSVSWDRTCFDEARVVHTFNDKGRPNGVKWWLKQNHLQNQGITPEFWAAILVSRASSSPYTVRFTMTGRTHTFRDFKLTAKEAIGLRKDGSKFPVTPNPGQATWCNLEGNDIIKCVDLGHLGKLVDPKSSTKLNVNWGPKYQLGAGEAPESEPQENQGLVDANKEETAEELRTDSSRHHHFGAGSDRGGEAPSRQAAPRGAPAPTPCADVARFTSLEARMAHLEARVTAQDTTILQLQQAQLDKDVQLFWLNQDLARIQSTIRSWTNPA</sequence>
<proteinExistence type="predicted"/>
<reference evidence="2" key="1">
    <citation type="journal article" date="2023" name="Mol. Phylogenet. Evol.">
        <title>Genome-scale phylogeny and comparative genomics of the fungal order Sordariales.</title>
        <authorList>
            <person name="Hensen N."/>
            <person name="Bonometti L."/>
            <person name="Westerberg I."/>
            <person name="Brannstrom I.O."/>
            <person name="Guillou S."/>
            <person name="Cros-Aarteil S."/>
            <person name="Calhoun S."/>
            <person name="Haridas S."/>
            <person name="Kuo A."/>
            <person name="Mondo S."/>
            <person name="Pangilinan J."/>
            <person name="Riley R."/>
            <person name="LaButti K."/>
            <person name="Andreopoulos B."/>
            <person name="Lipzen A."/>
            <person name="Chen C."/>
            <person name="Yan M."/>
            <person name="Daum C."/>
            <person name="Ng V."/>
            <person name="Clum A."/>
            <person name="Steindorff A."/>
            <person name="Ohm R.A."/>
            <person name="Martin F."/>
            <person name="Silar P."/>
            <person name="Natvig D.O."/>
            <person name="Lalanne C."/>
            <person name="Gautier V."/>
            <person name="Ament-Velasquez S.L."/>
            <person name="Kruys A."/>
            <person name="Hutchinson M.I."/>
            <person name="Powell A.J."/>
            <person name="Barry K."/>
            <person name="Miller A.N."/>
            <person name="Grigoriev I.V."/>
            <person name="Debuchy R."/>
            <person name="Gladieux P."/>
            <person name="Hiltunen Thoren M."/>
            <person name="Johannesson H."/>
        </authorList>
    </citation>
    <scope>NUCLEOTIDE SEQUENCE</scope>
    <source>
        <strain evidence="2">CBS 333.67</strain>
    </source>
</reference>
<protein>
    <submittedName>
        <fullName evidence="2">Uncharacterized protein</fullName>
    </submittedName>
</protein>
<dbReference type="EMBL" id="JAUDZG010000002">
    <property type="protein sequence ID" value="KAK3307831.1"/>
    <property type="molecule type" value="Genomic_DNA"/>
</dbReference>
<gene>
    <name evidence="2" type="ORF">B0T15DRAFT_390981</name>
</gene>
<reference evidence="2" key="2">
    <citation type="submission" date="2023-06" db="EMBL/GenBank/DDBJ databases">
        <authorList>
            <consortium name="Lawrence Berkeley National Laboratory"/>
            <person name="Mondo S.J."/>
            <person name="Hensen N."/>
            <person name="Bonometti L."/>
            <person name="Westerberg I."/>
            <person name="Brannstrom I.O."/>
            <person name="Guillou S."/>
            <person name="Cros-Aarteil S."/>
            <person name="Calhoun S."/>
            <person name="Haridas S."/>
            <person name="Kuo A."/>
            <person name="Pangilinan J."/>
            <person name="Riley R."/>
            <person name="Labutti K."/>
            <person name="Andreopoulos B."/>
            <person name="Lipzen A."/>
            <person name="Chen C."/>
            <person name="Yanf M."/>
            <person name="Daum C."/>
            <person name="Ng V."/>
            <person name="Clum A."/>
            <person name="Steindorff A."/>
            <person name="Ohm R."/>
            <person name="Martin F."/>
            <person name="Silar P."/>
            <person name="Natvig D."/>
            <person name="Lalanne C."/>
            <person name="Gautier V."/>
            <person name="Ament-Velasquez S.L."/>
            <person name="Kruys A."/>
            <person name="Hutchinson M.I."/>
            <person name="Powell A.J."/>
            <person name="Barry K."/>
            <person name="Miller A.N."/>
            <person name="Grigoriev I.V."/>
            <person name="Debuchy R."/>
            <person name="Gladieux P."/>
            <person name="Thoren M.H."/>
            <person name="Johannesson H."/>
        </authorList>
    </citation>
    <scope>NUCLEOTIDE SEQUENCE</scope>
    <source>
        <strain evidence="2">CBS 333.67</strain>
    </source>
</reference>